<feature type="region of interest" description="Disordered" evidence="4">
    <location>
        <begin position="877"/>
        <end position="926"/>
    </location>
</feature>
<sequence>MFICRRCLLRAPKRLQAPLLFTRTFKAEALYISNRKKVANGEITIPVQPPLHITRDPQDSSGLSERKEEQQEAKLLTWSLPLSEEERQERRRKHRHWRSHPIPAYFEQRNKDKCLIAYTPFYALRWVIKEALARGRSDYLDYVTKDVVKRYVGRSHWERLWVLGKLLKSTRQGNQTLAKDKILMIVETLHSEDNLRIMPPHVIGYAAKATVKYPEDSELDPKLIQLLTPYLIEHALNLKGSIVTKETEGLLRHVVWPLYGFVQRLLSLDRKDEALALFQELIDKKFIPSSAMQGLDLTSQDVTYIMVRTMVQACLRYDWQLQARNLLRQILDTREVIHPVLIEQIYEIMWWSLDRDFQSDFEAVSSMLSSLFSKPQMPMVPEEMLVKFYKRAKARNAGAHAEKIYELSTSPAVTERQAYQPPSGPALLWFLEYCVFTSKNFRIARSLAVRVVEDDINVPSHDKPLVVATIASVGFAGQARELWERYTQREGAQLVFGNAQTMLRIVSLFSHLIRRGQDMVEQLKQRQQEVEGKALVFSETPGVRSHGKEKKDLFRNDFSRSKFKHDRDIDESEDEEALTDLTETLPEDELVDAEHDFYPKRHRTPQVSVDVEATQETVERWEGRLTDFRAFTDHVIDKFEQMRIPLHKANHYDLNALARAYFILGRTMDGFRMFKIILARKEVPDICDVNVALSAMAMQSPSQAANMIERMVKRGLQPDAVSFGTIIHHAIFQRDMPLVAKLIVRARELGVKQLSYKTMGSLIRATVSTLYEDHNVASEQLENAKDLVDSLQGAGYVPSVRMALDCVITATRAEDPAMAFRFWKFFLKDKAHWGDEQQEATRTKIARLIRHHRARKWLDVNYANVMLSELGEEVSLHAERRGRGRPKKAEKEFLAAEAPSQGEDRTTRLKRNASATSSSRTKGEEH</sequence>
<keyword evidence="2" id="KW-0677">Repeat</keyword>
<dbReference type="PROSITE" id="PS00354">
    <property type="entry name" value="HMGI_Y"/>
    <property type="match status" value="1"/>
</dbReference>
<feature type="compositionally biased region" description="Basic and acidic residues" evidence="4">
    <location>
        <begin position="877"/>
        <end position="894"/>
    </location>
</feature>
<reference evidence="6" key="1">
    <citation type="submission" date="2024-04" db="EMBL/GenBank/DDBJ databases">
        <authorList>
            <person name="Shaw F."/>
            <person name="Minotto A."/>
        </authorList>
    </citation>
    <scope>NUCLEOTIDE SEQUENCE [LARGE SCALE GENOMIC DNA]</scope>
</reference>
<dbReference type="Proteomes" id="UP001497453">
    <property type="component" value="Chromosome 7"/>
</dbReference>
<evidence type="ECO:0000256" key="3">
    <source>
        <dbReference type="ARBA" id="ARBA00023242"/>
    </source>
</evidence>
<comment type="subcellular location">
    <subcellularLocation>
        <location evidence="1">Nucleus</location>
    </subcellularLocation>
</comment>
<evidence type="ECO:0000313" key="5">
    <source>
        <dbReference type="EMBL" id="CAL1712553.1"/>
    </source>
</evidence>
<dbReference type="EMBL" id="OZ037950">
    <property type="protein sequence ID" value="CAL1712553.1"/>
    <property type="molecule type" value="Genomic_DNA"/>
</dbReference>
<evidence type="ECO:0000256" key="4">
    <source>
        <dbReference type="SAM" id="MobiDB-lite"/>
    </source>
</evidence>
<dbReference type="InterPro" id="IPR000637">
    <property type="entry name" value="HMGI/Y_DNA-bd_CS"/>
</dbReference>
<evidence type="ECO:0000256" key="1">
    <source>
        <dbReference type="ARBA" id="ARBA00004123"/>
    </source>
</evidence>
<dbReference type="InterPro" id="IPR011990">
    <property type="entry name" value="TPR-like_helical_dom_sf"/>
</dbReference>
<evidence type="ECO:0008006" key="7">
    <source>
        <dbReference type="Google" id="ProtNLM"/>
    </source>
</evidence>
<keyword evidence="3" id="KW-0539">Nucleus</keyword>
<name>A0ABP1DZP2_9APHY</name>
<accession>A0ABP1DZP2</accession>
<proteinExistence type="predicted"/>
<dbReference type="PANTHER" id="PTHR47941">
    <property type="entry name" value="PENTATRICOPEPTIDE REPEAT-CONTAINING PROTEIN 3, MITOCHONDRIAL"/>
    <property type="match status" value="1"/>
</dbReference>
<evidence type="ECO:0000256" key="2">
    <source>
        <dbReference type="ARBA" id="ARBA00022737"/>
    </source>
</evidence>
<organism evidence="5 6">
    <name type="scientific">Somion occarium</name>
    <dbReference type="NCBI Taxonomy" id="3059160"/>
    <lineage>
        <taxon>Eukaryota</taxon>
        <taxon>Fungi</taxon>
        <taxon>Dikarya</taxon>
        <taxon>Basidiomycota</taxon>
        <taxon>Agaricomycotina</taxon>
        <taxon>Agaricomycetes</taxon>
        <taxon>Polyporales</taxon>
        <taxon>Cerrenaceae</taxon>
        <taxon>Somion</taxon>
    </lineage>
</organism>
<protein>
    <recommendedName>
        <fullName evidence="7">Pentatricopeptide repeat-containing protein</fullName>
    </recommendedName>
</protein>
<dbReference type="Gene3D" id="1.25.40.10">
    <property type="entry name" value="Tetratricopeptide repeat domain"/>
    <property type="match status" value="1"/>
</dbReference>
<evidence type="ECO:0000313" key="6">
    <source>
        <dbReference type="Proteomes" id="UP001497453"/>
    </source>
</evidence>
<keyword evidence="6" id="KW-1185">Reference proteome</keyword>
<gene>
    <name evidence="5" type="ORF">GFSPODELE1_LOCUS8876</name>
</gene>